<dbReference type="InterPro" id="IPR007001">
    <property type="entry name" value="Shufflon_N"/>
</dbReference>
<accession>A0AAX4MVU9</accession>
<keyword evidence="3" id="KW-1185">Reference proteome</keyword>
<evidence type="ECO:0000313" key="3">
    <source>
        <dbReference type="Proteomes" id="UP001447006"/>
    </source>
</evidence>
<proteinExistence type="predicted"/>
<dbReference type="EMBL" id="PP551948">
    <property type="protein sequence ID" value="WYN05059.1"/>
    <property type="molecule type" value="Genomic_DNA"/>
</dbReference>
<gene>
    <name evidence="2" type="ORF">ISREJYDI_CDS0094</name>
</gene>
<protein>
    <submittedName>
        <fullName evidence="2">Tail fiber protein</fullName>
    </submittedName>
</protein>
<name>A0AAX4MVU9_9CAUD</name>
<evidence type="ECO:0000259" key="1">
    <source>
        <dbReference type="Pfam" id="PF04917"/>
    </source>
</evidence>
<feature type="domain" description="Bacterial shufflon protein N-terminal" evidence="1">
    <location>
        <begin position="647"/>
        <end position="707"/>
    </location>
</feature>
<dbReference type="Proteomes" id="UP001447006">
    <property type="component" value="Segment"/>
</dbReference>
<dbReference type="Pfam" id="PF04917">
    <property type="entry name" value="Shufflon_N"/>
    <property type="match status" value="1"/>
</dbReference>
<evidence type="ECO:0000313" key="2">
    <source>
        <dbReference type="EMBL" id="WYN05059.1"/>
    </source>
</evidence>
<sequence>MDLIKYDMTDIWASAGDVVAPDSTKINQGWGVEVVPRQWWNWFENRQDNNIAYMLQKGFPEWDATTEYIINKSYVQRNGIVYKATATSTNSDPIALTSWVRAFDDYTAAGAAIGALTPAADRLPYFTGSNTAALTTLSSFMRTVLDDANAAAARTTLGAQTLNSNLTALSGITAAINVLPYFDGTTTMAETTLTAFGRSLIDDADATAARATLGLTTAAITQLQAGATERDITKIMRVGAFGLGSFLDLRTHIYATGVPSDCYSAGTVFGFVNGGTAGLAIPGLTGTQYGALQVNGQYSDATGLTAMSRVFIASGGRTFTQTAASPSAWGTWVESWTSGNLTLSTSQVDTTLGRVSRTGDFGIGATPDNIPLITNLTTTTTVGVYRFGINATGSPTPTSGGSLFVTAIVGNFIQQTVRTLPGSTSDPDIYYRQYDSAGNPGPWVEIFHSGNTAALSTQITNDVLAQVNPTIALKLDKAAYNLSPSVIDQDPNTDLREQFLTSHANSPFAPTYSHITQVFYSQKLSTSNRAQIAVEYNPSGFTRMAIRSYFNGVWGSWIRCDQNANTASANKLNVARLINGVAFDGTANINVPIYQPPNTVMEIGRYIDFHTTDNSQDFDVRLQSEFDPSYGWSLAVIQPGGGLGVAKSAQFVANGGWFRSIGQTGWYSETYGGGWNMTDSTWIRAYNSKSIYSPGTIQAGAFSGPGGGLTGVTGVQTQCTHNTGVVEFGAVILTGANVSTVDLPAPYVMTGMRTGASGPHGVGWLRGVALRTY</sequence>
<reference evidence="2 3" key="1">
    <citation type="submission" date="2024-03" db="EMBL/GenBank/DDBJ databases">
        <title>Complete Genome Sequence of a Pseudomonas fluorescens Bacteriophage UNO-G1W1 isolated from freshwater ice in Nebraska.</title>
        <authorList>
            <person name="Neville A.J."/>
            <person name="Schulze T.T."/>
            <person name="Davis P.H."/>
        </authorList>
    </citation>
    <scope>NUCLEOTIDE SEQUENCE [LARGE SCALE GENOMIC DNA]</scope>
</reference>
<organism evidence="2 3">
    <name type="scientific">Pseudomonas phage UNO-G1W1</name>
    <dbReference type="NCBI Taxonomy" id="3136609"/>
    <lineage>
        <taxon>Viruses</taxon>
        <taxon>Duplodnaviria</taxon>
        <taxon>Heunggongvirae</taxon>
        <taxon>Uroviricota</taxon>
        <taxon>Caudoviricetes</taxon>
        <taxon>Vandenendeviridae</taxon>
        <taxon>Gorskivirinae</taxon>
        <taxon>Omahavirus</taxon>
        <taxon>Omahavirus UNOG1W1</taxon>
    </lineage>
</organism>
<dbReference type="CDD" id="cd19958">
    <property type="entry name" value="pyocin_knob"/>
    <property type="match status" value="1"/>
</dbReference>